<reference evidence="1 2" key="1">
    <citation type="submission" date="2012-12" db="EMBL/GenBank/DDBJ databases">
        <title>Novel taxa of Listeriaceae from agricultural environments in the United States.</title>
        <authorList>
            <person name="den Bakker H.C."/>
            <person name="Allred A."/>
            <person name="Warchocki S."/>
            <person name="Wright E.M."/>
            <person name="Burrell A."/>
            <person name="Nightingale K.K."/>
            <person name="Kephart D."/>
            <person name="Wiedmann M."/>
        </authorList>
    </citation>
    <scope>NUCLEOTIDE SEQUENCE [LARGE SCALE GENOMIC DNA]</scope>
    <source>
        <strain evidence="1 2">FSL F6-1183</strain>
    </source>
</reference>
<evidence type="ECO:0000313" key="1">
    <source>
        <dbReference type="EMBL" id="EUJ30608.1"/>
    </source>
</evidence>
<comment type="caution">
    <text evidence="1">The sequence shown here is derived from an EMBL/GenBank/DDBJ whole genome shotgun (WGS) entry which is preliminary data.</text>
</comment>
<dbReference type="AlphaFoldDB" id="A0A829RAJ7"/>
<accession>A0A829RAJ7</accession>
<proteinExistence type="predicted"/>
<dbReference type="Pfam" id="PF13780">
    <property type="entry name" value="DUF4176"/>
    <property type="match status" value="1"/>
</dbReference>
<dbReference type="EMBL" id="AODG01000002">
    <property type="protein sequence ID" value="EUJ30608.1"/>
    <property type="molecule type" value="Genomic_DNA"/>
</dbReference>
<evidence type="ECO:0008006" key="3">
    <source>
        <dbReference type="Google" id="ProtNLM"/>
    </source>
</evidence>
<organism evidence="1 2">
    <name type="scientific">Listeria grayi FSL F6-1183</name>
    <dbReference type="NCBI Taxonomy" id="1265827"/>
    <lineage>
        <taxon>Bacteria</taxon>
        <taxon>Bacillati</taxon>
        <taxon>Bacillota</taxon>
        <taxon>Bacilli</taxon>
        <taxon>Bacillales</taxon>
        <taxon>Listeriaceae</taxon>
        <taxon>Listeria</taxon>
    </lineage>
</organism>
<dbReference type="InterPro" id="IPR025233">
    <property type="entry name" value="DUF4176"/>
</dbReference>
<sequence>MNVLPIGSIVKLYNGDIKLMILNRLPLYNQKGQIGYFDYSACMYPNGKVEEQVYFFNKENIEKVYHEGYRDEEEVAFQQVYKEKLKVITYPKFNIE</sequence>
<name>A0A829RAJ7_LISGR</name>
<protein>
    <recommendedName>
        <fullName evidence="3">DUF4176 domain-containing protein</fullName>
    </recommendedName>
</protein>
<evidence type="ECO:0000313" key="2">
    <source>
        <dbReference type="Proteomes" id="UP000019251"/>
    </source>
</evidence>
<dbReference type="Proteomes" id="UP000019251">
    <property type="component" value="Unassembled WGS sequence"/>
</dbReference>
<gene>
    <name evidence="1" type="ORF">LMUR_00555</name>
</gene>
<dbReference type="RefSeq" id="WP_036103377.1">
    <property type="nucleotide sequence ID" value="NZ_AODG01000002.1"/>
</dbReference>